<accession>A0ABQ5U1I3</accession>
<name>A0ABQ5U1I3_9PROT</name>
<comment type="caution">
    <text evidence="3">The sequence shown here is derived from an EMBL/GenBank/DDBJ whole genome shotgun (WGS) entry which is preliminary data.</text>
</comment>
<sequence>MSFNPFSDQVGLEFIPANPGESLCKLRLTEAHFNPHKVVHGGVLFTMADTGMGSALYPTLPDGQICATIEIKINYFRPVLEGEVTCHSRIVNRGRSIANIESEIQAGGKLVAKANGSFAIYTPPTA</sequence>
<dbReference type="RefSeq" id="WP_169559947.1">
    <property type="nucleotide sequence ID" value="NZ_BSNF01000001.1"/>
</dbReference>
<dbReference type="PANTHER" id="PTHR43240:SF1">
    <property type="entry name" value="BLR5584 PROTEIN"/>
    <property type="match status" value="1"/>
</dbReference>
<evidence type="ECO:0000256" key="1">
    <source>
        <dbReference type="ARBA" id="ARBA00022801"/>
    </source>
</evidence>
<dbReference type="PANTHER" id="PTHR43240">
    <property type="entry name" value="1,4-DIHYDROXY-2-NAPHTHOYL-COA THIOESTERASE 1"/>
    <property type="match status" value="1"/>
</dbReference>
<evidence type="ECO:0000259" key="2">
    <source>
        <dbReference type="Pfam" id="PF03061"/>
    </source>
</evidence>
<dbReference type="InterPro" id="IPR029069">
    <property type="entry name" value="HotDog_dom_sf"/>
</dbReference>
<dbReference type="InterPro" id="IPR003736">
    <property type="entry name" value="PAAI_dom"/>
</dbReference>
<proteinExistence type="predicted"/>
<gene>
    <name evidence="3" type="ORF">GCM10007924_12130</name>
</gene>
<feature type="domain" description="Thioesterase" evidence="2">
    <location>
        <begin position="36"/>
        <end position="108"/>
    </location>
</feature>
<keyword evidence="1" id="KW-0378">Hydrolase</keyword>
<keyword evidence="4" id="KW-1185">Reference proteome</keyword>
<organism evidence="3 4">
    <name type="scientific">Sneathiella chinensis</name>
    <dbReference type="NCBI Taxonomy" id="349750"/>
    <lineage>
        <taxon>Bacteria</taxon>
        <taxon>Pseudomonadati</taxon>
        <taxon>Pseudomonadota</taxon>
        <taxon>Alphaproteobacteria</taxon>
        <taxon>Sneathiellales</taxon>
        <taxon>Sneathiellaceae</taxon>
        <taxon>Sneathiella</taxon>
    </lineage>
</organism>
<dbReference type="InterPro" id="IPR006683">
    <property type="entry name" value="Thioestr_dom"/>
</dbReference>
<dbReference type="Pfam" id="PF03061">
    <property type="entry name" value="4HBT"/>
    <property type="match status" value="1"/>
</dbReference>
<evidence type="ECO:0000313" key="3">
    <source>
        <dbReference type="EMBL" id="GLQ05992.1"/>
    </source>
</evidence>
<dbReference type="Gene3D" id="3.10.129.10">
    <property type="entry name" value="Hotdog Thioesterase"/>
    <property type="match status" value="1"/>
</dbReference>
<evidence type="ECO:0000313" key="4">
    <source>
        <dbReference type="Proteomes" id="UP001161409"/>
    </source>
</evidence>
<reference evidence="3" key="1">
    <citation type="journal article" date="2014" name="Int. J. Syst. Evol. Microbiol.">
        <title>Complete genome of a new Firmicutes species belonging to the dominant human colonic microbiota ('Ruminococcus bicirculans') reveals two chromosomes and a selective capacity to utilize plant glucans.</title>
        <authorList>
            <consortium name="NISC Comparative Sequencing Program"/>
            <person name="Wegmann U."/>
            <person name="Louis P."/>
            <person name="Goesmann A."/>
            <person name="Henrissat B."/>
            <person name="Duncan S.H."/>
            <person name="Flint H.J."/>
        </authorList>
    </citation>
    <scope>NUCLEOTIDE SEQUENCE</scope>
    <source>
        <strain evidence="3">NBRC 103408</strain>
    </source>
</reference>
<dbReference type="Proteomes" id="UP001161409">
    <property type="component" value="Unassembled WGS sequence"/>
</dbReference>
<dbReference type="EMBL" id="BSNF01000001">
    <property type="protein sequence ID" value="GLQ05992.1"/>
    <property type="molecule type" value="Genomic_DNA"/>
</dbReference>
<dbReference type="SUPFAM" id="SSF54637">
    <property type="entry name" value="Thioesterase/thiol ester dehydrase-isomerase"/>
    <property type="match status" value="1"/>
</dbReference>
<dbReference type="NCBIfam" id="TIGR00369">
    <property type="entry name" value="unchar_dom_1"/>
    <property type="match status" value="1"/>
</dbReference>
<reference evidence="3" key="2">
    <citation type="submission" date="2023-01" db="EMBL/GenBank/DDBJ databases">
        <title>Draft genome sequence of Sneathiella chinensis strain NBRC 103408.</title>
        <authorList>
            <person name="Sun Q."/>
            <person name="Mori K."/>
        </authorList>
    </citation>
    <scope>NUCLEOTIDE SEQUENCE</scope>
    <source>
        <strain evidence="3">NBRC 103408</strain>
    </source>
</reference>
<protein>
    <recommendedName>
        <fullName evidence="2">Thioesterase domain-containing protein</fullName>
    </recommendedName>
</protein>
<dbReference type="CDD" id="cd03443">
    <property type="entry name" value="PaaI_thioesterase"/>
    <property type="match status" value="1"/>
</dbReference>